<accession>A0ABP0N6U5</accession>
<gene>
    <name evidence="1" type="ORF">CCMP2556_LOCUS29297</name>
    <name evidence="2" type="ORF">CCMP2556_LOCUS29384</name>
</gene>
<evidence type="ECO:0000313" key="1">
    <source>
        <dbReference type="EMBL" id="CAK9059503.1"/>
    </source>
</evidence>
<dbReference type="Proteomes" id="UP001642484">
    <property type="component" value="Unassembled WGS sequence"/>
</dbReference>
<keyword evidence="3" id="KW-1185">Reference proteome</keyword>
<evidence type="ECO:0000313" key="3">
    <source>
        <dbReference type="Proteomes" id="UP001642484"/>
    </source>
</evidence>
<protein>
    <submittedName>
        <fullName evidence="1">Uncharacterized protein</fullName>
    </submittedName>
</protein>
<organism evidence="1 3">
    <name type="scientific">Durusdinium trenchii</name>
    <dbReference type="NCBI Taxonomy" id="1381693"/>
    <lineage>
        <taxon>Eukaryota</taxon>
        <taxon>Sar</taxon>
        <taxon>Alveolata</taxon>
        <taxon>Dinophyceae</taxon>
        <taxon>Suessiales</taxon>
        <taxon>Symbiodiniaceae</taxon>
        <taxon>Durusdinium</taxon>
    </lineage>
</organism>
<dbReference type="EMBL" id="CAXAMN010021429">
    <property type="protein sequence ID" value="CAK9059503.1"/>
    <property type="molecule type" value="Genomic_DNA"/>
</dbReference>
<evidence type="ECO:0000313" key="2">
    <source>
        <dbReference type="EMBL" id="CAK9059691.1"/>
    </source>
</evidence>
<reference evidence="1 3" key="1">
    <citation type="submission" date="2024-02" db="EMBL/GenBank/DDBJ databases">
        <authorList>
            <person name="Chen Y."/>
            <person name="Shah S."/>
            <person name="Dougan E. K."/>
            <person name="Thang M."/>
            <person name="Chan C."/>
        </authorList>
    </citation>
    <scope>NUCLEOTIDE SEQUENCE [LARGE SCALE GENOMIC DNA]</scope>
</reference>
<comment type="caution">
    <text evidence="1">The sequence shown here is derived from an EMBL/GenBank/DDBJ whole genome shotgun (WGS) entry which is preliminary data.</text>
</comment>
<proteinExistence type="predicted"/>
<dbReference type="EMBL" id="CAXAMN010021451">
    <property type="protein sequence ID" value="CAK9059691.1"/>
    <property type="molecule type" value="Genomic_DNA"/>
</dbReference>
<name>A0ABP0N6U5_9DINO</name>
<sequence>MPSWSRGLWTTIAELSLGDLRSSFLNRSSSRCWSEEFTRSLGCWTEDLKGSDWKLDWILSCCKGSDDPHCWSGQKRSVEDCCFAFLPQVLGKGFADMLSKEVFRHLQMRAADLHLVRRLYWSCLDFFPEKLQEELSAQMSTWQSVRAVMTQSMAPLSGRRQDLTGSLKLVTNNILMQQRSKASFVQRVGLQQDCIIDLFSARCEKEHLPIFQQFGVVQGPNNQGEVYDFLGVTTATDVHCPAGSVRSLHSTLHACRPLSHFFECTALVKNWGRLLPMLDEEYFEWEDVMDTAFLAAQRGDHFAMAEVGAGVYGIWAIRAARAFLRFAPPEATCDVLIVEPLLLDRQLLQEHADRNLPPNRCRVIVVEAFVVQPKELWQLLSNHSRSGLWDLVDIDTDEAELGMLRGLAEHLPKRVRRLHVSTHTRFIHGNVKSWLQAAGWTFATDFAPYSLGRHEKIGHFVNCDGRLSARPAFAKRRAQNTGVSRMSLKH</sequence>